<dbReference type="Pfam" id="PF01850">
    <property type="entry name" value="PIN"/>
    <property type="match status" value="1"/>
</dbReference>
<evidence type="ECO:0000313" key="3">
    <source>
        <dbReference type="EMBL" id="OGY26762.1"/>
    </source>
</evidence>
<dbReference type="PANTHER" id="PTHR35901">
    <property type="entry name" value="RIBONUCLEASE VAPC3"/>
    <property type="match status" value="1"/>
</dbReference>
<evidence type="ECO:0000259" key="2">
    <source>
        <dbReference type="Pfam" id="PF01850"/>
    </source>
</evidence>
<dbReference type="AlphaFoldDB" id="A0A1G1WGB6"/>
<name>A0A1G1WGB6_9BACT</name>
<dbReference type="InterPro" id="IPR002716">
    <property type="entry name" value="PIN_dom"/>
</dbReference>
<dbReference type="InterPro" id="IPR051619">
    <property type="entry name" value="TypeII_TA_RNase_PINc/VapC"/>
</dbReference>
<dbReference type="EMBL" id="MHCS01000010">
    <property type="protein sequence ID" value="OGY26762.1"/>
    <property type="molecule type" value="Genomic_DNA"/>
</dbReference>
<proteinExistence type="predicted"/>
<sequence length="140" mass="16193">MKLVLDASIILKLVRTENEEDQQIALDILKAFQDNKIDILLPNFWVFEIGNALVTRNVENFVTLYDFLLTVEFPTYTFKSGELISIGELAKEYKVSFYDASYHYLARLTSSTLVTADEKYFEKVKDIGNIRLLKDLELPD</sequence>
<dbReference type="Proteomes" id="UP000176389">
    <property type="component" value="Unassembled WGS sequence"/>
</dbReference>
<dbReference type="InterPro" id="IPR044153">
    <property type="entry name" value="PIN_Pae0151-like"/>
</dbReference>
<accession>A0A1G1WGB6</accession>
<evidence type="ECO:0000313" key="4">
    <source>
        <dbReference type="Proteomes" id="UP000176389"/>
    </source>
</evidence>
<protein>
    <recommendedName>
        <fullName evidence="2">PIN domain-containing protein</fullName>
    </recommendedName>
</protein>
<gene>
    <name evidence="3" type="ORF">A2Z11_02190</name>
</gene>
<organism evidence="3 4">
    <name type="scientific">Candidatus Woykebacteria bacterium RBG_16_43_9</name>
    <dbReference type="NCBI Taxonomy" id="1802596"/>
    <lineage>
        <taxon>Bacteria</taxon>
        <taxon>Candidatus Woykeibacteriota</taxon>
    </lineage>
</organism>
<dbReference type="STRING" id="1802596.A2Z11_02190"/>
<dbReference type="PANTHER" id="PTHR35901:SF1">
    <property type="entry name" value="EXONUCLEASE VAPC9"/>
    <property type="match status" value="1"/>
</dbReference>
<evidence type="ECO:0000256" key="1">
    <source>
        <dbReference type="ARBA" id="ARBA00022842"/>
    </source>
</evidence>
<dbReference type="InterPro" id="IPR029060">
    <property type="entry name" value="PIN-like_dom_sf"/>
</dbReference>
<keyword evidence="1" id="KW-0460">Magnesium</keyword>
<reference evidence="3 4" key="1">
    <citation type="journal article" date="2016" name="Nat. Commun.">
        <title>Thousands of microbial genomes shed light on interconnected biogeochemical processes in an aquifer system.</title>
        <authorList>
            <person name="Anantharaman K."/>
            <person name="Brown C.T."/>
            <person name="Hug L.A."/>
            <person name="Sharon I."/>
            <person name="Castelle C.J."/>
            <person name="Probst A.J."/>
            <person name="Thomas B.C."/>
            <person name="Singh A."/>
            <person name="Wilkins M.J."/>
            <person name="Karaoz U."/>
            <person name="Brodie E.L."/>
            <person name="Williams K.H."/>
            <person name="Hubbard S.S."/>
            <person name="Banfield J.F."/>
        </authorList>
    </citation>
    <scope>NUCLEOTIDE SEQUENCE [LARGE SCALE GENOMIC DNA]</scope>
</reference>
<feature type="domain" description="PIN" evidence="2">
    <location>
        <begin position="4"/>
        <end position="125"/>
    </location>
</feature>
<dbReference type="SUPFAM" id="SSF88723">
    <property type="entry name" value="PIN domain-like"/>
    <property type="match status" value="1"/>
</dbReference>
<dbReference type="Gene3D" id="3.40.50.1010">
    <property type="entry name" value="5'-nuclease"/>
    <property type="match status" value="1"/>
</dbReference>
<comment type="caution">
    <text evidence="3">The sequence shown here is derived from an EMBL/GenBank/DDBJ whole genome shotgun (WGS) entry which is preliminary data.</text>
</comment>
<dbReference type="CDD" id="cd09873">
    <property type="entry name" value="PIN_Pae0151-like"/>
    <property type="match status" value="1"/>
</dbReference>